<evidence type="ECO:0000313" key="2">
    <source>
        <dbReference type="EMBL" id="KIM86515.1"/>
    </source>
</evidence>
<dbReference type="Proteomes" id="UP000054166">
    <property type="component" value="Unassembled WGS sequence"/>
</dbReference>
<reference evidence="3" key="2">
    <citation type="submission" date="2015-01" db="EMBL/GenBank/DDBJ databases">
        <title>Evolutionary Origins and Diversification of the Mycorrhizal Mutualists.</title>
        <authorList>
            <consortium name="DOE Joint Genome Institute"/>
            <consortium name="Mycorrhizal Genomics Consortium"/>
            <person name="Kohler A."/>
            <person name="Kuo A."/>
            <person name="Nagy L.G."/>
            <person name="Floudas D."/>
            <person name="Copeland A."/>
            <person name="Barry K.W."/>
            <person name="Cichocki N."/>
            <person name="Veneault-Fourrey C."/>
            <person name="LaButti K."/>
            <person name="Lindquist E.A."/>
            <person name="Lipzen A."/>
            <person name="Lundell T."/>
            <person name="Morin E."/>
            <person name="Murat C."/>
            <person name="Riley R."/>
            <person name="Ohm R."/>
            <person name="Sun H."/>
            <person name="Tunlid A."/>
            <person name="Henrissat B."/>
            <person name="Grigoriev I.V."/>
            <person name="Hibbett D.S."/>
            <person name="Martin F."/>
        </authorList>
    </citation>
    <scope>NUCLEOTIDE SEQUENCE [LARGE SCALE GENOMIC DNA]</scope>
    <source>
        <strain evidence="3">F 1598</strain>
    </source>
</reference>
<proteinExistence type="predicted"/>
<reference evidence="2 3" key="1">
    <citation type="submission" date="2014-04" db="EMBL/GenBank/DDBJ databases">
        <authorList>
            <consortium name="DOE Joint Genome Institute"/>
            <person name="Kuo A."/>
            <person name="Tarkka M."/>
            <person name="Buscot F."/>
            <person name="Kohler A."/>
            <person name="Nagy L.G."/>
            <person name="Floudas D."/>
            <person name="Copeland A."/>
            <person name="Barry K.W."/>
            <person name="Cichocki N."/>
            <person name="Veneault-Fourrey C."/>
            <person name="LaButti K."/>
            <person name="Lindquist E.A."/>
            <person name="Lipzen A."/>
            <person name="Lundell T."/>
            <person name="Morin E."/>
            <person name="Murat C."/>
            <person name="Sun H."/>
            <person name="Tunlid A."/>
            <person name="Henrissat B."/>
            <person name="Grigoriev I.V."/>
            <person name="Hibbett D.S."/>
            <person name="Martin F."/>
            <person name="Nordberg H.P."/>
            <person name="Cantor M.N."/>
            <person name="Hua S.X."/>
        </authorList>
    </citation>
    <scope>NUCLEOTIDE SEQUENCE [LARGE SCALE GENOMIC DNA]</scope>
    <source>
        <strain evidence="2 3">F 1598</strain>
    </source>
</reference>
<name>A0A0C3FQU0_PILCF</name>
<dbReference type="AlphaFoldDB" id="A0A0C3FQU0"/>
<gene>
    <name evidence="2" type="ORF">PILCRDRAFT_815752</name>
</gene>
<dbReference type="EMBL" id="KN832981">
    <property type="protein sequence ID" value="KIM86515.1"/>
    <property type="molecule type" value="Genomic_DNA"/>
</dbReference>
<organism evidence="2 3">
    <name type="scientific">Piloderma croceum (strain F 1598)</name>
    <dbReference type="NCBI Taxonomy" id="765440"/>
    <lineage>
        <taxon>Eukaryota</taxon>
        <taxon>Fungi</taxon>
        <taxon>Dikarya</taxon>
        <taxon>Basidiomycota</taxon>
        <taxon>Agaricomycotina</taxon>
        <taxon>Agaricomycetes</taxon>
        <taxon>Agaricomycetidae</taxon>
        <taxon>Atheliales</taxon>
        <taxon>Atheliaceae</taxon>
        <taxon>Piloderma</taxon>
    </lineage>
</organism>
<dbReference type="HOGENOM" id="CLU_3014980_0_0_1"/>
<evidence type="ECO:0000256" key="1">
    <source>
        <dbReference type="SAM" id="MobiDB-lite"/>
    </source>
</evidence>
<feature type="region of interest" description="Disordered" evidence="1">
    <location>
        <begin position="1"/>
        <end position="25"/>
    </location>
</feature>
<evidence type="ECO:0000313" key="3">
    <source>
        <dbReference type="Proteomes" id="UP000054166"/>
    </source>
</evidence>
<accession>A0A0C3FQU0</accession>
<protein>
    <submittedName>
        <fullName evidence="2">Uncharacterized protein</fullName>
    </submittedName>
</protein>
<dbReference type="InParanoid" id="A0A0C3FQU0"/>
<sequence length="56" mass="6323">MGMRGGRCDPPGPRGEICGKETDRATTNPIFPKTYLSDSALPWFGLSRVGRRWLWQ</sequence>
<keyword evidence="3" id="KW-1185">Reference proteome</keyword>